<accession>A0A6C0CE79</accession>
<name>A0A6C0CE79_9ZZZZ</name>
<protein>
    <submittedName>
        <fullName evidence="1">Uncharacterized protein</fullName>
    </submittedName>
</protein>
<sequence length="163" mass="17842">MIPYTRANLGTSNGAAPLMFEPMNGGNERALTRKYLTRAFGNMNNSGLTTSPLLYNKNILGPFRTAFNAGDVITNNIEDTNSKYGIMPNQVGGNNLSRLQRKGDGTSGQTGNAMYSGNTKFVHDGSDYIRFKKLQALNKTFDDKKFGGAENNQATAALYRVRK</sequence>
<organism evidence="1">
    <name type="scientific">viral metagenome</name>
    <dbReference type="NCBI Taxonomy" id="1070528"/>
    <lineage>
        <taxon>unclassified sequences</taxon>
        <taxon>metagenomes</taxon>
        <taxon>organismal metagenomes</taxon>
    </lineage>
</organism>
<dbReference type="AlphaFoldDB" id="A0A6C0CE79"/>
<evidence type="ECO:0000313" key="1">
    <source>
        <dbReference type="EMBL" id="QHT01884.1"/>
    </source>
</evidence>
<dbReference type="EMBL" id="MN739383">
    <property type="protein sequence ID" value="QHT01884.1"/>
    <property type="molecule type" value="Genomic_DNA"/>
</dbReference>
<reference evidence="1" key="1">
    <citation type="journal article" date="2020" name="Nature">
        <title>Giant virus diversity and host interactions through global metagenomics.</title>
        <authorList>
            <person name="Schulz F."/>
            <person name="Roux S."/>
            <person name="Paez-Espino D."/>
            <person name="Jungbluth S."/>
            <person name="Walsh D.A."/>
            <person name="Denef V.J."/>
            <person name="McMahon K.D."/>
            <person name="Konstantinidis K.T."/>
            <person name="Eloe-Fadrosh E.A."/>
            <person name="Kyrpides N.C."/>
            <person name="Woyke T."/>
        </authorList>
    </citation>
    <scope>NUCLEOTIDE SEQUENCE</scope>
    <source>
        <strain evidence="1">GVMAG-M-3300020523-10</strain>
    </source>
</reference>
<proteinExistence type="predicted"/>